<comment type="caution">
    <text evidence="9">The sequence shown here is derived from an EMBL/GenBank/DDBJ whole genome shotgun (WGS) entry which is preliminary data.</text>
</comment>
<comment type="subcellular location">
    <subcellularLocation>
        <location evidence="1 8">Cell membrane</location>
        <topology evidence="1 8">Multi-pass membrane protein</topology>
    </subcellularLocation>
</comment>
<sequence>MEYELTTLSVLLLLTGGMICGFVNTIAGGGSMFSVPALLFMGMPADIANATNRVGVLLGSFVGIKEFHSNKYLDTQAILPVLIPTLSGAFIGALLASYLPIWLLEPFLLTAMIMMALAIIFFPSVVLPSDGARFYKLKERPLVGFGLFATGLYGGFVQ</sequence>
<dbReference type="AlphaFoldDB" id="A0A520S153"/>
<keyword evidence="6 8" id="KW-1133">Transmembrane helix</keyword>
<dbReference type="GO" id="GO:0005886">
    <property type="term" value="C:plasma membrane"/>
    <property type="evidence" value="ECO:0007669"/>
    <property type="project" value="UniProtKB-SubCell"/>
</dbReference>
<evidence type="ECO:0000256" key="3">
    <source>
        <dbReference type="ARBA" id="ARBA00022448"/>
    </source>
</evidence>
<comment type="similarity">
    <text evidence="2 8">Belongs to the 4-toluene sulfonate uptake permease (TSUP) (TC 2.A.102) family.</text>
</comment>
<evidence type="ECO:0000256" key="7">
    <source>
        <dbReference type="ARBA" id="ARBA00023136"/>
    </source>
</evidence>
<dbReference type="PANTHER" id="PTHR30269">
    <property type="entry name" value="TRANSMEMBRANE PROTEIN YFCA"/>
    <property type="match status" value="1"/>
</dbReference>
<dbReference type="InterPro" id="IPR052017">
    <property type="entry name" value="TSUP"/>
</dbReference>
<evidence type="ECO:0000313" key="10">
    <source>
        <dbReference type="Proteomes" id="UP000316199"/>
    </source>
</evidence>
<protein>
    <recommendedName>
        <fullName evidence="8">Probable membrane transporter protein</fullName>
    </recommendedName>
</protein>
<keyword evidence="7 8" id="KW-0472">Membrane</keyword>
<evidence type="ECO:0000256" key="4">
    <source>
        <dbReference type="ARBA" id="ARBA00022475"/>
    </source>
</evidence>
<proteinExistence type="inferred from homology"/>
<dbReference type="Proteomes" id="UP000316199">
    <property type="component" value="Unassembled WGS sequence"/>
</dbReference>
<feature type="transmembrane region" description="Helical" evidence="8">
    <location>
        <begin position="77"/>
        <end position="101"/>
    </location>
</feature>
<dbReference type="Pfam" id="PF01925">
    <property type="entry name" value="TauE"/>
    <property type="match status" value="1"/>
</dbReference>
<dbReference type="EMBL" id="SHAG01000016">
    <property type="protein sequence ID" value="RZO76171.1"/>
    <property type="molecule type" value="Genomic_DNA"/>
</dbReference>
<evidence type="ECO:0000256" key="2">
    <source>
        <dbReference type="ARBA" id="ARBA00009142"/>
    </source>
</evidence>
<keyword evidence="5 8" id="KW-0812">Transmembrane</keyword>
<feature type="non-terminal residue" evidence="9">
    <location>
        <position position="158"/>
    </location>
</feature>
<dbReference type="PANTHER" id="PTHR30269:SF0">
    <property type="entry name" value="MEMBRANE TRANSPORTER PROTEIN YFCA-RELATED"/>
    <property type="match status" value="1"/>
</dbReference>
<feature type="transmembrane region" description="Helical" evidence="8">
    <location>
        <begin position="7"/>
        <end position="27"/>
    </location>
</feature>
<keyword evidence="3" id="KW-0813">Transport</keyword>
<evidence type="ECO:0000256" key="5">
    <source>
        <dbReference type="ARBA" id="ARBA00022692"/>
    </source>
</evidence>
<feature type="transmembrane region" description="Helical" evidence="8">
    <location>
        <begin position="107"/>
        <end position="128"/>
    </location>
</feature>
<dbReference type="InterPro" id="IPR002781">
    <property type="entry name" value="TM_pro_TauE-like"/>
</dbReference>
<gene>
    <name evidence="9" type="ORF">EVA68_04950</name>
</gene>
<reference evidence="9 10" key="1">
    <citation type="submission" date="2019-02" db="EMBL/GenBank/DDBJ databases">
        <title>Prokaryotic population dynamics and viral predation in marine succession experiment using metagenomics: the confinement effect.</title>
        <authorList>
            <person name="Haro-Moreno J.M."/>
            <person name="Rodriguez-Valera F."/>
            <person name="Lopez-Perez M."/>
        </authorList>
    </citation>
    <scope>NUCLEOTIDE SEQUENCE [LARGE SCALE GENOMIC DNA]</scope>
    <source>
        <strain evidence="9">MED-G157</strain>
    </source>
</reference>
<organism evidence="9 10">
    <name type="scientific">OM182 bacterium</name>
    <dbReference type="NCBI Taxonomy" id="2510334"/>
    <lineage>
        <taxon>Bacteria</taxon>
        <taxon>Pseudomonadati</taxon>
        <taxon>Pseudomonadota</taxon>
        <taxon>Gammaproteobacteria</taxon>
        <taxon>OMG group</taxon>
        <taxon>OM182 clade</taxon>
    </lineage>
</organism>
<keyword evidence="4 8" id="KW-1003">Cell membrane</keyword>
<evidence type="ECO:0000256" key="8">
    <source>
        <dbReference type="RuleBase" id="RU363041"/>
    </source>
</evidence>
<evidence type="ECO:0000313" key="9">
    <source>
        <dbReference type="EMBL" id="RZO76171.1"/>
    </source>
</evidence>
<evidence type="ECO:0000256" key="1">
    <source>
        <dbReference type="ARBA" id="ARBA00004651"/>
    </source>
</evidence>
<feature type="transmembrane region" description="Helical" evidence="8">
    <location>
        <begin position="140"/>
        <end position="157"/>
    </location>
</feature>
<accession>A0A520S153</accession>
<name>A0A520S153_9GAMM</name>
<evidence type="ECO:0000256" key="6">
    <source>
        <dbReference type="ARBA" id="ARBA00022989"/>
    </source>
</evidence>